<accession>A0A3M9M4S1</accession>
<dbReference type="InterPro" id="IPR011991">
    <property type="entry name" value="ArsR-like_HTH"/>
</dbReference>
<gene>
    <name evidence="2" type="ORF">EFY87_14500</name>
</gene>
<evidence type="ECO:0000313" key="3">
    <source>
        <dbReference type="Proteomes" id="UP000271678"/>
    </source>
</evidence>
<dbReference type="OrthoDB" id="3232131at2"/>
<dbReference type="PANTHER" id="PTHR39168">
    <property type="entry name" value="TRANSCRIPTIONAL REGULATOR-RELATED"/>
    <property type="match status" value="1"/>
</dbReference>
<organism evidence="2 3">
    <name type="scientific">Flexivirga caeni</name>
    <dbReference type="NCBI Taxonomy" id="2294115"/>
    <lineage>
        <taxon>Bacteria</taxon>
        <taxon>Bacillati</taxon>
        <taxon>Actinomycetota</taxon>
        <taxon>Actinomycetes</taxon>
        <taxon>Micrococcales</taxon>
        <taxon>Dermacoccaceae</taxon>
        <taxon>Flexivirga</taxon>
    </lineage>
</organism>
<dbReference type="InterPro" id="IPR036390">
    <property type="entry name" value="WH_DNA-bd_sf"/>
</dbReference>
<dbReference type="GO" id="GO:0097063">
    <property type="term" value="F:cadmium ion sensor activity"/>
    <property type="evidence" value="ECO:0007669"/>
    <property type="project" value="TreeGrafter"/>
</dbReference>
<dbReference type="InterPro" id="IPR036388">
    <property type="entry name" value="WH-like_DNA-bd_sf"/>
</dbReference>
<name>A0A3M9M4S1_9MICO</name>
<proteinExistence type="predicted"/>
<dbReference type="AlphaFoldDB" id="A0A3M9M4S1"/>
<keyword evidence="3" id="KW-1185">Reference proteome</keyword>
<dbReference type="GO" id="GO:0003700">
    <property type="term" value="F:DNA-binding transcription factor activity"/>
    <property type="evidence" value="ECO:0007669"/>
    <property type="project" value="InterPro"/>
</dbReference>
<protein>
    <submittedName>
        <fullName evidence="2">Transcriptional regulator</fullName>
    </submittedName>
</protein>
<dbReference type="InterPro" id="IPR001845">
    <property type="entry name" value="HTH_ArsR_DNA-bd_dom"/>
</dbReference>
<dbReference type="SMART" id="SM00418">
    <property type="entry name" value="HTH_ARSR"/>
    <property type="match status" value="1"/>
</dbReference>
<sequence>MTKAPGLREVSDVATLFADRARASMIGALVDGRRLPASRLASEAGVSAATASGHLRKLLEAGVVQVEVSGRHRFYYLADRQVAAAFEAMQALTPLPPVTSLRAGTRLQRLRTARTCYDHFAGRLGVAITAALIDAEVLVSLDAVPDARRRPGDPLSAQLGRGHFGLGPRAAVELPSWGVELAYVESLSRPTLRFCLDWTEQQHHLSGALGAAILQAARERDWVRPGPRPRELAITEAGTAAFARLAPSLPGWSAPASAG</sequence>
<feature type="domain" description="HTH arsR-type" evidence="1">
    <location>
        <begin position="2"/>
        <end position="97"/>
    </location>
</feature>
<evidence type="ECO:0000313" key="2">
    <source>
        <dbReference type="EMBL" id="RNI20522.1"/>
    </source>
</evidence>
<dbReference type="GO" id="GO:0046686">
    <property type="term" value="P:response to cadmium ion"/>
    <property type="evidence" value="ECO:0007669"/>
    <property type="project" value="TreeGrafter"/>
</dbReference>
<evidence type="ECO:0000259" key="1">
    <source>
        <dbReference type="PROSITE" id="PS50987"/>
    </source>
</evidence>
<dbReference type="PANTHER" id="PTHR39168:SF1">
    <property type="entry name" value="TRANSCRIPTIONAL REGULATORY PROTEIN"/>
    <property type="match status" value="1"/>
</dbReference>
<dbReference type="GO" id="GO:0010288">
    <property type="term" value="P:response to lead ion"/>
    <property type="evidence" value="ECO:0007669"/>
    <property type="project" value="TreeGrafter"/>
</dbReference>
<dbReference type="RefSeq" id="WP_123272278.1">
    <property type="nucleotide sequence ID" value="NZ_RJJQ01000016.1"/>
</dbReference>
<comment type="caution">
    <text evidence="2">The sequence shown here is derived from an EMBL/GenBank/DDBJ whole genome shotgun (WGS) entry which is preliminary data.</text>
</comment>
<dbReference type="Pfam" id="PF12840">
    <property type="entry name" value="HTH_20"/>
    <property type="match status" value="1"/>
</dbReference>
<dbReference type="Proteomes" id="UP000271678">
    <property type="component" value="Unassembled WGS sequence"/>
</dbReference>
<dbReference type="Gene3D" id="1.10.10.10">
    <property type="entry name" value="Winged helix-like DNA-binding domain superfamily/Winged helix DNA-binding domain"/>
    <property type="match status" value="1"/>
</dbReference>
<dbReference type="SUPFAM" id="SSF46785">
    <property type="entry name" value="Winged helix' DNA-binding domain"/>
    <property type="match status" value="1"/>
</dbReference>
<dbReference type="GO" id="GO:0032791">
    <property type="term" value="F:lead ion binding"/>
    <property type="evidence" value="ECO:0007669"/>
    <property type="project" value="TreeGrafter"/>
</dbReference>
<dbReference type="InterPro" id="IPR052543">
    <property type="entry name" value="HTH_Metal-responsive_Reg"/>
</dbReference>
<dbReference type="PROSITE" id="PS50987">
    <property type="entry name" value="HTH_ARSR_2"/>
    <property type="match status" value="1"/>
</dbReference>
<reference evidence="2 3" key="1">
    <citation type="submission" date="2018-11" db="EMBL/GenBank/DDBJ databases">
        <title>Draft genome of Simplicispira Flexivirga sp. BO-16.</title>
        <authorList>
            <person name="Im W.T."/>
        </authorList>
    </citation>
    <scope>NUCLEOTIDE SEQUENCE [LARGE SCALE GENOMIC DNA]</scope>
    <source>
        <strain evidence="2 3">BO-16</strain>
    </source>
</reference>
<dbReference type="GO" id="GO:0003677">
    <property type="term" value="F:DNA binding"/>
    <property type="evidence" value="ECO:0007669"/>
    <property type="project" value="TreeGrafter"/>
</dbReference>
<dbReference type="EMBL" id="RJJQ01000016">
    <property type="protein sequence ID" value="RNI20522.1"/>
    <property type="molecule type" value="Genomic_DNA"/>
</dbReference>
<dbReference type="CDD" id="cd00090">
    <property type="entry name" value="HTH_ARSR"/>
    <property type="match status" value="1"/>
</dbReference>